<keyword evidence="3" id="KW-1185">Reference proteome</keyword>
<evidence type="ECO:0000313" key="2">
    <source>
        <dbReference type="EMBL" id="ALS99248.1"/>
    </source>
</evidence>
<dbReference type="Gene3D" id="3.40.50.300">
    <property type="entry name" value="P-loop containing nucleotide triphosphate hydrolases"/>
    <property type="match status" value="1"/>
</dbReference>
<dbReference type="KEGG" id="lal:AT746_13940"/>
<dbReference type="InterPro" id="IPR027417">
    <property type="entry name" value="P-loop_NTPase"/>
</dbReference>
<dbReference type="PROSITE" id="PS50005">
    <property type="entry name" value="TPR"/>
    <property type="match status" value="1"/>
</dbReference>
<dbReference type="OrthoDB" id="9179784at2"/>
<keyword evidence="1" id="KW-0802">TPR repeat</keyword>
<dbReference type="STRING" id="1526571.AT746_13940"/>
<dbReference type="SUPFAM" id="SSF52540">
    <property type="entry name" value="P-loop containing nucleoside triphosphate hydrolases"/>
    <property type="match status" value="1"/>
</dbReference>
<protein>
    <submittedName>
        <fullName evidence="2">Uncharacterized protein</fullName>
    </submittedName>
</protein>
<feature type="repeat" description="TPR" evidence="1">
    <location>
        <begin position="500"/>
        <end position="533"/>
    </location>
</feature>
<dbReference type="InterPro" id="IPR011990">
    <property type="entry name" value="TPR-like_helical_dom_sf"/>
</dbReference>
<dbReference type="AlphaFoldDB" id="A0A0U3B2G0"/>
<dbReference type="RefSeq" id="WP_062481308.1">
    <property type="nucleotide sequence ID" value="NZ_CP013650.1"/>
</dbReference>
<name>A0A0U3B2G0_9ALTE</name>
<accession>A0A0U3B2G0</accession>
<dbReference type="EMBL" id="CP013650">
    <property type="protein sequence ID" value="ALS99248.1"/>
    <property type="molecule type" value="Genomic_DNA"/>
</dbReference>
<evidence type="ECO:0000256" key="1">
    <source>
        <dbReference type="PROSITE-ProRule" id="PRU00339"/>
    </source>
</evidence>
<dbReference type="Pfam" id="PF14559">
    <property type="entry name" value="TPR_19"/>
    <property type="match status" value="1"/>
</dbReference>
<sequence>MSESEQLSQSTTPFYLCTGFHRSGTSLVAQSLARGGLNMGGELMGASFSNPLGHVEDMPAVRMHDQLLALNNSDWRFYDQRPLIKPVWAVNYIRRYLSDKHPGGELSGVKDPRAVFYLEDWREAGQGRLRCILLYRHWATAAQSLLNRASRHLVNGRADVATNKVNFSFWQQPQLAFAMWQASNQRLLNFYQRYPQHCLLIAQEGFVADNQQATQVAAKIGLPQICLKADTFKPGLMTDKVSPAVLAMLEQGQQQSLDSLWQALQQQADVPAPQAPDIAPPKVFAGVQMLGIECKGGPGQPEADKSPAPQYNLTELSWQEALGVIAGVPERLISEVPFLQIFRRPFNQGTEDYFQSLAKLAHGAGYLHLTRLSKFRAMYASAGHWQIERWQLFTENDCCWHSKPDHSLPKANPFSLHPRTEFAQQLQFEHLLQADWPQLLHALQRLKRPALHQALTELLLFRSVDAASELTALAQLAGQQEENELAECFRIKALCREYSVDTLVGLGDFYRSIGQHQAAHQALTEALALAPDMPVIKARVAASCLQQGQADKAEALLLEAEKLTPNQPVVKRCRARFNQFMAQQSTENKPSEQTCLSEYQPPVQPYEEIIALSRDNPPLGQALDLHNRRIAFVLRNNRQWLKKAMTNLTPTAADCLAEKIDQQWCRIWPAEVVDFVLGQPVGWRNQKNASSGDSCIGAGGALMVMITEAEAGKALLALISQLAPAARLVVFVSEQCQQSVRQYCEAAQVEPAEINVRDTGAPEQAEIEVSEDSPLADAHWLGLLTTSWRHNQTGNCAEEASTEPEWLLQQWYNLLCPQLTRYLSNNQSAAKQLIVPPLFPLHQTTNVTALMQSPAQHLPTSMCWISNPVTGVGLSADKLVARGYRLAFSHQLSSEPADSAE</sequence>
<dbReference type="SMART" id="SM00028">
    <property type="entry name" value="TPR"/>
    <property type="match status" value="2"/>
</dbReference>
<dbReference type="Gene3D" id="1.25.40.10">
    <property type="entry name" value="Tetratricopeptide repeat domain"/>
    <property type="match status" value="1"/>
</dbReference>
<dbReference type="Proteomes" id="UP000068447">
    <property type="component" value="Chromosome"/>
</dbReference>
<evidence type="ECO:0000313" key="3">
    <source>
        <dbReference type="Proteomes" id="UP000068447"/>
    </source>
</evidence>
<gene>
    <name evidence="2" type="ORF">AT746_13940</name>
</gene>
<organism evidence="2 3">
    <name type="scientific">Lacimicrobium alkaliphilum</name>
    <dbReference type="NCBI Taxonomy" id="1526571"/>
    <lineage>
        <taxon>Bacteria</taxon>
        <taxon>Pseudomonadati</taxon>
        <taxon>Pseudomonadota</taxon>
        <taxon>Gammaproteobacteria</taxon>
        <taxon>Alteromonadales</taxon>
        <taxon>Alteromonadaceae</taxon>
        <taxon>Lacimicrobium</taxon>
    </lineage>
</organism>
<proteinExistence type="predicted"/>
<reference evidence="2 3" key="1">
    <citation type="submission" date="2015-12" db="EMBL/GenBank/DDBJ databases">
        <title>Complete genome of Lacimicrobium alkaliphilum KCTC 32984.</title>
        <authorList>
            <person name="Kim S.-G."/>
            <person name="Lee Y.-J."/>
        </authorList>
    </citation>
    <scope>NUCLEOTIDE SEQUENCE [LARGE SCALE GENOMIC DNA]</scope>
    <source>
        <strain evidence="2 3">YelD216</strain>
    </source>
</reference>
<dbReference type="SUPFAM" id="SSF48452">
    <property type="entry name" value="TPR-like"/>
    <property type="match status" value="1"/>
</dbReference>
<dbReference type="InterPro" id="IPR019734">
    <property type="entry name" value="TPR_rpt"/>
</dbReference>